<reference evidence="16 17" key="1">
    <citation type="journal article" date="2016" name="Nat. Commun.">
        <title>Thousands of microbial genomes shed light on interconnected biogeochemical processes in an aquifer system.</title>
        <authorList>
            <person name="Anantharaman K."/>
            <person name="Brown C.T."/>
            <person name="Hug L.A."/>
            <person name="Sharon I."/>
            <person name="Castelle C.J."/>
            <person name="Probst A.J."/>
            <person name="Thomas B.C."/>
            <person name="Singh A."/>
            <person name="Wilkins M.J."/>
            <person name="Karaoz U."/>
            <person name="Brodie E.L."/>
            <person name="Williams K.H."/>
            <person name="Hubbard S.S."/>
            <person name="Banfield J.F."/>
        </authorList>
    </citation>
    <scope>NUCLEOTIDE SEQUENCE [LARGE SCALE GENOMIC DNA]</scope>
</reference>
<comment type="similarity">
    <text evidence="3 12">Belongs to the NadC/ModD family.</text>
</comment>
<dbReference type="Gene3D" id="3.20.20.70">
    <property type="entry name" value="Aldolase class I"/>
    <property type="match status" value="1"/>
</dbReference>
<feature type="binding site" evidence="13">
    <location>
        <begin position="265"/>
        <end position="267"/>
    </location>
    <ligand>
        <name>substrate</name>
    </ligand>
</feature>
<dbReference type="Pfam" id="PF01729">
    <property type="entry name" value="QRPTase_C"/>
    <property type="match status" value="1"/>
</dbReference>
<dbReference type="GO" id="GO:0009435">
    <property type="term" value="P:NAD+ biosynthetic process"/>
    <property type="evidence" value="ECO:0007669"/>
    <property type="project" value="UniProtKB-UniPathway"/>
</dbReference>
<dbReference type="InterPro" id="IPR004393">
    <property type="entry name" value="NadC"/>
</dbReference>
<organism evidence="16 17">
    <name type="scientific">Candidatus Lambdaproteobacteria bacterium RIFOXYD2_FULL_56_26</name>
    <dbReference type="NCBI Taxonomy" id="1817773"/>
    <lineage>
        <taxon>Bacteria</taxon>
        <taxon>Pseudomonadati</taxon>
        <taxon>Pseudomonadota</taxon>
        <taxon>Candidatus Lambdaproteobacteria</taxon>
    </lineage>
</organism>
<comment type="function">
    <text evidence="1">Involved in the catabolism of quinolinic acid (QA).</text>
</comment>
<dbReference type="EC" id="2.4.2.19" evidence="5"/>
<accession>A0A1F6GXA1</accession>
<evidence type="ECO:0000259" key="15">
    <source>
        <dbReference type="Pfam" id="PF02749"/>
    </source>
</evidence>
<dbReference type="SUPFAM" id="SSF54675">
    <property type="entry name" value="Nicotinate/Quinolinate PRTase N-terminal domain-like"/>
    <property type="match status" value="1"/>
</dbReference>
<dbReference type="InterPro" id="IPR022412">
    <property type="entry name" value="Quinolinate_PRibosylTrfase_N"/>
</dbReference>
<dbReference type="GO" id="GO:0034213">
    <property type="term" value="P:quinolinate catabolic process"/>
    <property type="evidence" value="ECO:0007669"/>
    <property type="project" value="TreeGrafter"/>
</dbReference>
<evidence type="ECO:0000256" key="6">
    <source>
        <dbReference type="ARBA" id="ARBA00022642"/>
    </source>
</evidence>
<dbReference type="InterPro" id="IPR037128">
    <property type="entry name" value="Quinolinate_PRibosylTase_N_sf"/>
</dbReference>
<sequence>MEFRLLLDLVDRALKEDLAWGDATAEGLFDGTLNCELALVFRQEGVVAGLPLAEMVFKHLDPYARFKALVEEGAWAQPGTVIARVQGTARTLVQTERTALNFLQRLCGIATLTRMYVQEARKTNDKVKIADTRKTTPGLRMLEKYAVRTGGGVNHRYCLADMVMIKDNHLALLGQQQISLKDAVAKLRAKQSHALKIQVEVDRLDQVQAVLDSGAEAILLDNMGLEHMTQAVELIQGRMLVEASGGVTLERVGAIAATGVDLISVGALTHSPKSLDIGLDYL</sequence>
<dbReference type="Proteomes" id="UP000177583">
    <property type="component" value="Unassembled WGS sequence"/>
</dbReference>
<comment type="subunit">
    <text evidence="4">Hexamer formed by 3 homodimers.</text>
</comment>
<dbReference type="AlphaFoldDB" id="A0A1F6GXA1"/>
<evidence type="ECO:0000256" key="8">
    <source>
        <dbReference type="ARBA" id="ARBA00022679"/>
    </source>
</evidence>
<dbReference type="InterPro" id="IPR027277">
    <property type="entry name" value="NadC/ModD"/>
</dbReference>
<dbReference type="InterPro" id="IPR013785">
    <property type="entry name" value="Aldolase_TIM"/>
</dbReference>
<dbReference type="FunFam" id="3.20.20.70:FF:000030">
    <property type="entry name" value="Nicotinate-nucleotide pyrophosphorylase, carboxylating"/>
    <property type="match status" value="1"/>
</dbReference>
<proteinExistence type="inferred from homology"/>
<dbReference type="NCBIfam" id="TIGR00078">
    <property type="entry name" value="nadC"/>
    <property type="match status" value="1"/>
</dbReference>
<dbReference type="FunFam" id="3.90.1170.20:FF:000001">
    <property type="entry name" value="Nicotinate-nucleotide diphosphorylase (Carboxylating)"/>
    <property type="match status" value="1"/>
</dbReference>
<evidence type="ECO:0000256" key="11">
    <source>
        <dbReference type="ARBA" id="ARBA00069173"/>
    </source>
</evidence>
<feature type="binding site" evidence="13">
    <location>
        <position position="97"/>
    </location>
    <ligand>
        <name>substrate</name>
    </ligand>
</feature>
<feature type="binding site" evidence="13">
    <location>
        <begin position="244"/>
        <end position="246"/>
    </location>
    <ligand>
        <name>substrate</name>
    </ligand>
</feature>
<evidence type="ECO:0000256" key="5">
    <source>
        <dbReference type="ARBA" id="ARBA00011944"/>
    </source>
</evidence>
<dbReference type="PANTHER" id="PTHR32179:SF3">
    <property type="entry name" value="NICOTINATE-NUCLEOTIDE PYROPHOSPHORYLASE [CARBOXYLATING]"/>
    <property type="match status" value="1"/>
</dbReference>
<evidence type="ECO:0000259" key="14">
    <source>
        <dbReference type="Pfam" id="PF01729"/>
    </source>
</evidence>
<keyword evidence="7 12" id="KW-0328">Glycosyltransferase</keyword>
<dbReference type="InterPro" id="IPR002638">
    <property type="entry name" value="Quinolinate_PRibosylTrfase_C"/>
</dbReference>
<dbReference type="SUPFAM" id="SSF51690">
    <property type="entry name" value="Nicotinate/Quinolinate PRTase C-terminal domain-like"/>
    <property type="match status" value="1"/>
</dbReference>
<comment type="catalytic activity">
    <reaction evidence="10">
        <text>nicotinate beta-D-ribonucleotide + CO2 + diphosphate = quinolinate + 5-phospho-alpha-D-ribose 1-diphosphate + 2 H(+)</text>
        <dbReference type="Rhea" id="RHEA:12733"/>
        <dbReference type="ChEBI" id="CHEBI:15378"/>
        <dbReference type="ChEBI" id="CHEBI:16526"/>
        <dbReference type="ChEBI" id="CHEBI:29959"/>
        <dbReference type="ChEBI" id="CHEBI:33019"/>
        <dbReference type="ChEBI" id="CHEBI:57502"/>
        <dbReference type="ChEBI" id="CHEBI:58017"/>
        <dbReference type="EC" id="2.4.2.19"/>
    </reaction>
</comment>
<feature type="domain" description="Quinolinate phosphoribosyl transferase N-terminal" evidence="15">
    <location>
        <begin position="22"/>
        <end position="107"/>
    </location>
</feature>
<dbReference type="PIRSF" id="PIRSF006250">
    <property type="entry name" value="NadC_ModD"/>
    <property type="match status" value="1"/>
</dbReference>
<keyword evidence="6" id="KW-0662">Pyridine nucleotide biosynthesis</keyword>
<dbReference type="Pfam" id="PF02749">
    <property type="entry name" value="QRPTase_N"/>
    <property type="match status" value="1"/>
</dbReference>
<feature type="binding site" evidence="13">
    <location>
        <position position="221"/>
    </location>
    <ligand>
        <name>substrate</name>
    </ligand>
</feature>
<dbReference type="InterPro" id="IPR036068">
    <property type="entry name" value="Nicotinate_pribotase-like_C"/>
</dbReference>
<feature type="binding site" evidence="13">
    <location>
        <begin position="132"/>
        <end position="134"/>
    </location>
    <ligand>
        <name>substrate</name>
    </ligand>
</feature>
<evidence type="ECO:0000256" key="13">
    <source>
        <dbReference type="PIRSR" id="PIRSR006250-1"/>
    </source>
</evidence>
<evidence type="ECO:0000256" key="4">
    <source>
        <dbReference type="ARBA" id="ARBA00011218"/>
    </source>
</evidence>
<evidence type="ECO:0000256" key="7">
    <source>
        <dbReference type="ARBA" id="ARBA00022676"/>
    </source>
</evidence>
<name>A0A1F6GXA1_9PROT</name>
<dbReference type="CDD" id="cd01572">
    <property type="entry name" value="QPRTase"/>
    <property type="match status" value="1"/>
</dbReference>
<comment type="pathway">
    <text evidence="2">Cofactor biosynthesis; NAD(+) biosynthesis; nicotinate D-ribonucleotide from quinolinate: step 1/1.</text>
</comment>
<protein>
    <recommendedName>
        <fullName evidence="11">Probable nicotinate-nucleotide pyrophosphorylase [carboxylating]</fullName>
        <ecNumber evidence="5">2.4.2.19</ecNumber>
    </recommendedName>
    <alternativeName>
        <fullName evidence="9">Quinolinate phosphoribosyltransferase [decarboxylating]</fullName>
    </alternativeName>
</protein>
<comment type="caution">
    <text evidence="16">The sequence shown here is derived from an EMBL/GenBank/DDBJ whole genome shotgun (WGS) entry which is preliminary data.</text>
</comment>
<evidence type="ECO:0000256" key="1">
    <source>
        <dbReference type="ARBA" id="ARBA00003237"/>
    </source>
</evidence>
<feature type="binding site" evidence="13">
    <location>
        <position position="156"/>
    </location>
    <ligand>
        <name>substrate</name>
    </ligand>
</feature>
<dbReference type="PANTHER" id="PTHR32179">
    <property type="entry name" value="NICOTINATE-NUCLEOTIDE PYROPHOSPHORYLASE [CARBOXYLATING]"/>
    <property type="match status" value="1"/>
</dbReference>
<evidence type="ECO:0000256" key="9">
    <source>
        <dbReference type="ARBA" id="ARBA00033102"/>
    </source>
</evidence>
<feature type="binding site" evidence="13">
    <location>
        <position position="200"/>
    </location>
    <ligand>
        <name>substrate</name>
    </ligand>
</feature>
<evidence type="ECO:0000313" key="17">
    <source>
        <dbReference type="Proteomes" id="UP000177583"/>
    </source>
</evidence>
<evidence type="ECO:0000313" key="16">
    <source>
        <dbReference type="EMBL" id="OGH02692.1"/>
    </source>
</evidence>
<dbReference type="UniPathway" id="UPA00253">
    <property type="reaction ID" value="UER00331"/>
</dbReference>
<feature type="binding site" evidence="13">
    <location>
        <position position="166"/>
    </location>
    <ligand>
        <name>substrate</name>
    </ligand>
</feature>
<evidence type="ECO:0000256" key="3">
    <source>
        <dbReference type="ARBA" id="ARBA00009400"/>
    </source>
</evidence>
<gene>
    <name evidence="16" type="ORF">A2557_11455</name>
</gene>
<dbReference type="GO" id="GO:0005737">
    <property type="term" value="C:cytoplasm"/>
    <property type="evidence" value="ECO:0007669"/>
    <property type="project" value="TreeGrafter"/>
</dbReference>
<feature type="domain" description="Quinolinate phosphoribosyl transferase C-terminal" evidence="14">
    <location>
        <begin position="109"/>
        <end position="280"/>
    </location>
</feature>
<keyword evidence="8 12" id="KW-0808">Transferase</keyword>
<evidence type="ECO:0000256" key="10">
    <source>
        <dbReference type="ARBA" id="ARBA00047445"/>
    </source>
</evidence>
<dbReference type="EMBL" id="MFNF01000021">
    <property type="protein sequence ID" value="OGH02692.1"/>
    <property type="molecule type" value="Genomic_DNA"/>
</dbReference>
<dbReference type="Gene3D" id="3.90.1170.20">
    <property type="entry name" value="Quinolinate phosphoribosyl transferase, N-terminal domain"/>
    <property type="match status" value="1"/>
</dbReference>
<dbReference type="GO" id="GO:0004514">
    <property type="term" value="F:nicotinate-nucleotide diphosphorylase (carboxylating) activity"/>
    <property type="evidence" value="ECO:0007669"/>
    <property type="project" value="UniProtKB-EC"/>
</dbReference>
<evidence type="ECO:0000256" key="12">
    <source>
        <dbReference type="PIRNR" id="PIRNR006250"/>
    </source>
</evidence>
<evidence type="ECO:0000256" key="2">
    <source>
        <dbReference type="ARBA" id="ARBA00004893"/>
    </source>
</evidence>